<accession>A0A0H3ZMR8</accession>
<evidence type="ECO:0000313" key="1">
    <source>
        <dbReference type="EMBL" id="AKN35717.1"/>
    </source>
</evidence>
<name>A0A0H3ZMR8_9VIBR</name>
<dbReference type="AlphaFoldDB" id="A0A0H3ZMR8"/>
<sequence length="44" mass="4887">MNALASCRVKRKCRHSLPTNISRMTSDGVLVVFGISEPHRIFAS</sequence>
<reference evidence="1" key="1">
    <citation type="journal article" date="2015" name="MBio">
        <title>Eco-Evolutionary Dynamics of Episomes among Ecologically Cohesive Bacterial Populations.</title>
        <authorList>
            <person name="Xue H."/>
            <person name="Cordero O.X."/>
            <person name="Camas F.M."/>
            <person name="Trimble W."/>
            <person name="Meyer F."/>
            <person name="Guglielmini J."/>
            <person name="Rocha E.P."/>
            <person name="Polz M.F."/>
        </authorList>
    </citation>
    <scope>NUCLEOTIDE SEQUENCE</scope>
    <source>
        <strain evidence="1">FF_110</strain>
    </source>
</reference>
<organism evidence="1">
    <name type="scientific">Vibrio genomosp. F6</name>
    <dbReference type="NCBI Taxonomy" id="723172"/>
    <lineage>
        <taxon>Bacteria</taxon>
        <taxon>Pseudomonadati</taxon>
        <taxon>Pseudomonadota</taxon>
        <taxon>Gammaproteobacteria</taxon>
        <taxon>Vibrionales</taxon>
        <taxon>Vibrionaceae</taxon>
        <taxon>Vibrio</taxon>
    </lineage>
</organism>
<proteinExistence type="predicted"/>
<dbReference type="EMBL" id="KP795448">
    <property type="protein sequence ID" value="AKN35717.1"/>
    <property type="molecule type" value="Genomic_DNA"/>
</dbReference>
<protein>
    <submittedName>
        <fullName evidence="1">Uncharacterized protein</fullName>
    </submittedName>
</protein>